<dbReference type="CDD" id="cd23763">
    <property type="entry name" value="ASKHA_ATPase_ROK"/>
    <property type="match status" value="1"/>
</dbReference>
<evidence type="ECO:0000256" key="1">
    <source>
        <dbReference type="ARBA" id="ARBA00006479"/>
    </source>
</evidence>
<evidence type="ECO:0000259" key="2">
    <source>
        <dbReference type="Pfam" id="PF01047"/>
    </source>
</evidence>
<comment type="caution">
    <text evidence="3">The sequence shown here is derived from an EMBL/GenBank/DDBJ whole genome shotgun (WGS) entry which is preliminary data.</text>
</comment>
<dbReference type="EMBL" id="VJMG01000072">
    <property type="protein sequence ID" value="TRL34920.1"/>
    <property type="molecule type" value="Genomic_DNA"/>
</dbReference>
<dbReference type="SUPFAM" id="SSF53067">
    <property type="entry name" value="Actin-like ATPase domain"/>
    <property type="match status" value="1"/>
</dbReference>
<feature type="domain" description="HTH marR-type" evidence="2">
    <location>
        <begin position="23"/>
        <end position="59"/>
    </location>
</feature>
<dbReference type="GO" id="GO:0003700">
    <property type="term" value="F:DNA-binding transcription factor activity"/>
    <property type="evidence" value="ECO:0007669"/>
    <property type="project" value="InterPro"/>
</dbReference>
<dbReference type="Pfam" id="PF00480">
    <property type="entry name" value="ROK"/>
    <property type="match status" value="1"/>
</dbReference>
<dbReference type="RefSeq" id="WP_143127298.1">
    <property type="nucleotide sequence ID" value="NZ_VJMG01000072.1"/>
</dbReference>
<dbReference type="Pfam" id="PF01047">
    <property type="entry name" value="MarR"/>
    <property type="match status" value="1"/>
</dbReference>
<dbReference type="InterPro" id="IPR036388">
    <property type="entry name" value="WH-like_DNA-bd_sf"/>
</dbReference>
<dbReference type="Proteomes" id="UP000316801">
    <property type="component" value="Unassembled WGS sequence"/>
</dbReference>
<reference evidence="3 4" key="1">
    <citation type="submission" date="2019-07" db="EMBL/GenBank/DDBJ databases">
        <title>Ln-dependent methylotrophs.</title>
        <authorList>
            <person name="Tani A."/>
        </authorList>
    </citation>
    <scope>NUCLEOTIDE SEQUENCE [LARGE SCALE GENOMIC DNA]</scope>
    <source>
        <strain evidence="3 4">SM12</strain>
    </source>
</reference>
<dbReference type="PANTHER" id="PTHR18964">
    <property type="entry name" value="ROK (REPRESSOR, ORF, KINASE) FAMILY"/>
    <property type="match status" value="1"/>
</dbReference>
<dbReference type="Gene3D" id="1.10.10.10">
    <property type="entry name" value="Winged helix-like DNA-binding domain superfamily/Winged helix DNA-binding domain"/>
    <property type="match status" value="1"/>
</dbReference>
<protein>
    <submittedName>
        <fullName evidence="3">ROK family transcriptional regulator</fullName>
    </submittedName>
</protein>
<dbReference type="InterPro" id="IPR000600">
    <property type="entry name" value="ROK"/>
</dbReference>
<dbReference type="AlphaFoldDB" id="A0A549SZ58"/>
<accession>A0A549SZ58</accession>
<evidence type="ECO:0000313" key="3">
    <source>
        <dbReference type="EMBL" id="TRL34920.1"/>
    </source>
</evidence>
<dbReference type="SUPFAM" id="SSF46785">
    <property type="entry name" value="Winged helix' DNA-binding domain"/>
    <property type="match status" value="1"/>
</dbReference>
<organism evidence="3 4">
    <name type="scientific">Rhizobium straminoryzae</name>
    <dbReference type="NCBI Taxonomy" id="1387186"/>
    <lineage>
        <taxon>Bacteria</taxon>
        <taxon>Pseudomonadati</taxon>
        <taxon>Pseudomonadota</taxon>
        <taxon>Alphaproteobacteria</taxon>
        <taxon>Hyphomicrobiales</taxon>
        <taxon>Rhizobiaceae</taxon>
        <taxon>Rhizobium/Agrobacterium group</taxon>
        <taxon>Rhizobium</taxon>
    </lineage>
</organism>
<proteinExistence type="inferred from homology"/>
<evidence type="ECO:0000313" key="4">
    <source>
        <dbReference type="Proteomes" id="UP000316801"/>
    </source>
</evidence>
<dbReference type="PANTHER" id="PTHR18964:SF149">
    <property type="entry name" value="BIFUNCTIONAL UDP-N-ACETYLGLUCOSAMINE 2-EPIMERASE_N-ACETYLMANNOSAMINE KINASE"/>
    <property type="match status" value="1"/>
</dbReference>
<sequence>MTLRQSLPPVLRQISVRAAMDVLLQEGPTSRATLAKKTGLSKQTMSEVIRALEESGWVRVNGIVSGKVGRSAITYEVAEDSGYAVGVDLGATTIRIAVVSISGSIVHESEHPTGGRAGEALIGHMHDLVEKCLHRAGIPFEKVLLGAVATPGVVDPVSGHLALAPNMAETGSLDVVRRLGEALGCEVVIENDVNAAALGETWKGCSAGLETAAFIALGTGIGLGMLVNGKLVKGARGAAGEISYLPFGADPYREDSLERGALESAIGAQGIVSRYRAAGGGEADTRQILEAAEAGEEPALSVIRETARLAALLIVSVDAMTDPEKIVLGGNVGRHPFLLSLIRAELPRLTRRMISLEPSALGPRATLIGAIAIALNQLHNALFSPQELPSEMRLPQARD</sequence>
<gene>
    <name evidence="3" type="ORF">FNA46_21675</name>
</gene>
<dbReference type="Gene3D" id="3.30.420.40">
    <property type="match status" value="2"/>
</dbReference>
<name>A0A549SZ58_9HYPH</name>
<comment type="similarity">
    <text evidence="1">Belongs to the ROK (NagC/XylR) family.</text>
</comment>
<keyword evidence="4" id="KW-1185">Reference proteome</keyword>
<dbReference type="InterPro" id="IPR036390">
    <property type="entry name" value="WH_DNA-bd_sf"/>
</dbReference>
<dbReference type="InterPro" id="IPR000835">
    <property type="entry name" value="HTH_MarR-typ"/>
</dbReference>
<dbReference type="InterPro" id="IPR043129">
    <property type="entry name" value="ATPase_NBD"/>
</dbReference>